<organism evidence="3">
    <name type="scientific">Acromyrmex echinatior</name>
    <name type="common">Panamanian leafcutter ant</name>
    <name type="synonym">Acromyrmex octospinosus echinatior</name>
    <dbReference type="NCBI Taxonomy" id="103372"/>
    <lineage>
        <taxon>Eukaryota</taxon>
        <taxon>Metazoa</taxon>
        <taxon>Ecdysozoa</taxon>
        <taxon>Arthropoda</taxon>
        <taxon>Hexapoda</taxon>
        <taxon>Insecta</taxon>
        <taxon>Pterygota</taxon>
        <taxon>Neoptera</taxon>
        <taxon>Endopterygota</taxon>
        <taxon>Hymenoptera</taxon>
        <taxon>Apocrita</taxon>
        <taxon>Aculeata</taxon>
        <taxon>Formicoidea</taxon>
        <taxon>Formicidae</taxon>
        <taxon>Myrmicinae</taxon>
        <taxon>Acromyrmex</taxon>
    </lineage>
</organism>
<proteinExistence type="predicted"/>
<name>F4WBY2_ACREC</name>
<keyword evidence="3" id="KW-1185">Reference proteome</keyword>
<sequence length="195" mass="21785">MKSLSQRSRGKTVLRRFSGKGTDAMRLGVSGQESYMTTKQYKENGIINCRLLQTLLQIIQYSLNLNQWIITDISAKYATGNQWLRSAEKAALQPLMQRLCANHHTPIFSDFCESSRSTAPPIQCRNSIAHITSSLSNYLASTPKSVKKSQSAQHLKYQLNQLFPTVPAADRTRHFSVDGANLPNDQPLEQLGSAD</sequence>
<feature type="region of interest" description="Disordered" evidence="1">
    <location>
        <begin position="176"/>
        <end position="195"/>
    </location>
</feature>
<gene>
    <name evidence="2" type="ORF">G5I_03053</name>
</gene>
<evidence type="ECO:0000256" key="1">
    <source>
        <dbReference type="SAM" id="MobiDB-lite"/>
    </source>
</evidence>
<dbReference type="AlphaFoldDB" id="F4WBY2"/>
<protein>
    <submittedName>
        <fullName evidence="2">Uncharacterized protein</fullName>
    </submittedName>
</protein>
<dbReference type="Proteomes" id="UP000007755">
    <property type="component" value="Unassembled WGS sequence"/>
</dbReference>
<dbReference type="InParanoid" id="F4WBY2"/>
<reference evidence="2" key="1">
    <citation type="submission" date="2011-02" db="EMBL/GenBank/DDBJ databases">
        <title>The genome of the leaf-cutting ant Acromyrmex echinatior suggests key adaptations to social evolution and fungus farming.</title>
        <authorList>
            <person name="Nygaard S."/>
            <person name="Zhang G."/>
        </authorList>
    </citation>
    <scope>NUCLEOTIDE SEQUENCE</scope>
</reference>
<evidence type="ECO:0000313" key="3">
    <source>
        <dbReference type="Proteomes" id="UP000007755"/>
    </source>
</evidence>
<dbReference type="EMBL" id="GL888067">
    <property type="protein sequence ID" value="EGI68271.1"/>
    <property type="molecule type" value="Genomic_DNA"/>
</dbReference>
<accession>F4WBY2</accession>
<evidence type="ECO:0000313" key="2">
    <source>
        <dbReference type="EMBL" id="EGI68271.1"/>
    </source>
</evidence>